<proteinExistence type="predicted"/>
<dbReference type="Proteomes" id="UP000233766">
    <property type="component" value="Unassembled WGS sequence"/>
</dbReference>
<dbReference type="Pfam" id="PF14231">
    <property type="entry name" value="GXWXG"/>
    <property type="match status" value="1"/>
</dbReference>
<protein>
    <submittedName>
        <fullName evidence="3">GXWXG protein</fullName>
    </submittedName>
</protein>
<dbReference type="Gene3D" id="2.40.128.580">
    <property type="entry name" value="GXWXG domain"/>
    <property type="match status" value="1"/>
</dbReference>
<evidence type="ECO:0000313" key="3">
    <source>
        <dbReference type="EMBL" id="PKV82351.1"/>
    </source>
</evidence>
<feature type="domain" description="GXWXG" evidence="1">
    <location>
        <begin position="21"/>
        <end position="78"/>
    </location>
</feature>
<dbReference type="EMBL" id="PJMW01000002">
    <property type="protein sequence ID" value="PKV82351.1"/>
    <property type="molecule type" value="Genomic_DNA"/>
</dbReference>
<feature type="domain" description="DUF4334" evidence="2">
    <location>
        <begin position="121"/>
        <end position="175"/>
    </location>
</feature>
<organism evidence="3 4">
    <name type="scientific">Nocardia fluminea</name>
    <dbReference type="NCBI Taxonomy" id="134984"/>
    <lineage>
        <taxon>Bacteria</taxon>
        <taxon>Bacillati</taxon>
        <taxon>Actinomycetota</taxon>
        <taxon>Actinomycetes</taxon>
        <taxon>Mycobacteriales</taxon>
        <taxon>Nocardiaceae</taxon>
        <taxon>Nocardia</taxon>
    </lineage>
</organism>
<keyword evidence="4" id="KW-1185">Reference proteome</keyword>
<dbReference type="InterPro" id="IPR025951">
    <property type="entry name" value="GXWXG_dom"/>
</dbReference>
<accession>A0A2N3VL53</accession>
<dbReference type="RefSeq" id="WP_101467925.1">
    <property type="nucleotide sequence ID" value="NZ_PJMW01000002.1"/>
</dbReference>
<sequence>MTIDRLTALEPACSRQDALTLFDGLAPVPASQLGGRWSGRELATGHPLDGLLVASGWYGKQFDGLDRVHPLLFRGPAGEIFPVDPKRVPLGLVGKVPSTVVERGRGLLGLLKPALRARDYRARLRAVEHRGVVTTAMVYDHLPIIDVFRRIDDDTVLGLMDYRVFPEPYFFVLVRENSSDSAGLPD</sequence>
<reference evidence="3 4" key="1">
    <citation type="submission" date="2017-12" db="EMBL/GenBank/DDBJ databases">
        <title>Sequencing the genomes of 1000 Actinobacteria strains.</title>
        <authorList>
            <person name="Klenk H.-P."/>
        </authorList>
    </citation>
    <scope>NUCLEOTIDE SEQUENCE [LARGE SCALE GENOMIC DNA]</scope>
    <source>
        <strain evidence="3 4">DSM 44489</strain>
    </source>
</reference>
<evidence type="ECO:0000313" key="4">
    <source>
        <dbReference type="Proteomes" id="UP000233766"/>
    </source>
</evidence>
<gene>
    <name evidence="3" type="ORF">ATK86_6838</name>
</gene>
<dbReference type="Pfam" id="PF14232">
    <property type="entry name" value="DUF4334"/>
    <property type="match status" value="1"/>
</dbReference>
<evidence type="ECO:0000259" key="2">
    <source>
        <dbReference type="Pfam" id="PF14232"/>
    </source>
</evidence>
<comment type="caution">
    <text evidence="3">The sequence shown here is derived from an EMBL/GenBank/DDBJ whole genome shotgun (WGS) entry which is preliminary data.</text>
</comment>
<dbReference type="OrthoDB" id="8905397at2"/>
<evidence type="ECO:0000259" key="1">
    <source>
        <dbReference type="Pfam" id="PF14231"/>
    </source>
</evidence>
<dbReference type="AlphaFoldDB" id="A0A2N3VL53"/>
<name>A0A2N3VL53_9NOCA</name>
<dbReference type="InterPro" id="IPR025568">
    <property type="entry name" value="DUF4334"/>
</dbReference>